<sequence>MNMLCTARSLEKAWCWSSEHGAVSVCGTSNLAPWGTASAGTWGVGFKRASIKGTFDVDSATQFRQLGMQSICRDQLILRKAHPPHEDVTHIYGTNVGQHDRLRLETRLQMTMQGDTALHLAASQDHKAVARLEQSADI</sequence>
<evidence type="ECO:0000313" key="1">
    <source>
        <dbReference type="EMBL" id="OLP83529.1"/>
    </source>
</evidence>
<gene>
    <name evidence="1" type="ORF">AK812_SmicGene35702</name>
</gene>
<proteinExistence type="predicted"/>
<comment type="caution">
    <text evidence="1">The sequence shown here is derived from an EMBL/GenBank/DDBJ whole genome shotgun (WGS) entry which is preliminary data.</text>
</comment>
<dbReference type="EMBL" id="LSRX01001110">
    <property type="protein sequence ID" value="OLP83529.1"/>
    <property type="molecule type" value="Genomic_DNA"/>
</dbReference>
<dbReference type="Proteomes" id="UP000186817">
    <property type="component" value="Unassembled WGS sequence"/>
</dbReference>
<keyword evidence="2" id="KW-1185">Reference proteome</keyword>
<protein>
    <submittedName>
        <fullName evidence="1">Uncharacterized protein</fullName>
    </submittedName>
</protein>
<evidence type="ECO:0000313" key="2">
    <source>
        <dbReference type="Proteomes" id="UP000186817"/>
    </source>
</evidence>
<reference evidence="1 2" key="1">
    <citation type="submission" date="2016-02" db="EMBL/GenBank/DDBJ databases">
        <title>Genome analysis of coral dinoflagellate symbionts highlights evolutionary adaptations to a symbiotic lifestyle.</title>
        <authorList>
            <person name="Aranda M."/>
            <person name="Li Y."/>
            <person name="Liew Y.J."/>
            <person name="Baumgarten S."/>
            <person name="Simakov O."/>
            <person name="Wilson M."/>
            <person name="Piel J."/>
            <person name="Ashoor H."/>
            <person name="Bougouffa S."/>
            <person name="Bajic V.B."/>
            <person name="Ryu T."/>
            <person name="Ravasi T."/>
            <person name="Bayer T."/>
            <person name="Micklem G."/>
            <person name="Kim H."/>
            <person name="Bhak J."/>
            <person name="Lajeunesse T.C."/>
            <person name="Voolstra C.R."/>
        </authorList>
    </citation>
    <scope>NUCLEOTIDE SEQUENCE [LARGE SCALE GENOMIC DNA]</scope>
    <source>
        <strain evidence="1 2">CCMP2467</strain>
    </source>
</reference>
<name>A0A1Q9CKT4_SYMMI</name>
<dbReference type="OrthoDB" id="407336at2759"/>
<dbReference type="AlphaFoldDB" id="A0A1Q9CKT4"/>
<accession>A0A1Q9CKT4</accession>
<organism evidence="1 2">
    <name type="scientific">Symbiodinium microadriaticum</name>
    <name type="common">Dinoflagellate</name>
    <name type="synonym">Zooxanthella microadriatica</name>
    <dbReference type="NCBI Taxonomy" id="2951"/>
    <lineage>
        <taxon>Eukaryota</taxon>
        <taxon>Sar</taxon>
        <taxon>Alveolata</taxon>
        <taxon>Dinophyceae</taxon>
        <taxon>Suessiales</taxon>
        <taxon>Symbiodiniaceae</taxon>
        <taxon>Symbiodinium</taxon>
    </lineage>
</organism>